<reference evidence="1" key="1">
    <citation type="submission" date="2021-03" db="EMBL/GenBank/DDBJ databases">
        <authorList>
            <person name="Tagirdzhanova G."/>
        </authorList>
    </citation>
    <scope>NUCLEOTIDE SEQUENCE</scope>
</reference>
<dbReference type="Pfam" id="PF12796">
    <property type="entry name" value="Ank_2"/>
    <property type="match status" value="1"/>
</dbReference>
<dbReference type="Gene3D" id="1.25.40.20">
    <property type="entry name" value="Ankyrin repeat-containing domain"/>
    <property type="match status" value="1"/>
</dbReference>
<dbReference type="InterPro" id="IPR036770">
    <property type="entry name" value="Ankyrin_rpt-contain_sf"/>
</dbReference>
<sequence length="194" mass="21736">MATDFHHNDVTETFDFDSFLDPSSEGCGQPVGMLDQHEDEHNWRGPFVVQRIEEASDSGDLVPVEDMMHQWKASKDLFQDAVWYAIQGGHLQIIRCLLDNGVPCNFAHFQLAMQLKSYDMLDLLLEFGLDRNVSKEALLHFAATEGALDIVRYLVNKGGREIECQAILKRFDREKCAAEGLSEAPCHSPAVGPG</sequence>
<protein>
    <recommendedName>
        <fullName evidence="3">Ankyrin repeat protein</fullName>
    </recommendedName>
</protein>
<dbReference type="SUPFAM" id="SSF48403">
    <property type="entry name" value="Ankyrin repeat"/>
    <property type="match status" value="1"/>
</dbReference>
<dbReference type="SMART" id="SM00248">
    <property type="entry name" value="ANK"/>
    <property type="match status" value="2"/>
</dbReference>
<organism evidence="1 2">
    <name type="scientific">Heterodermia speciosa</name>
    <dbReference type="NCBI Taxonomy" id="116794"/>
    <lineage>
        <taxon>Eukaryota</taxon>
        <taxon>Fungi</taxon>
        <taxon>Dikarya</taxon>
        <taxon>Ascomycota</taxon>
        <taxon>Pezizomycotina</taxon>
        <taxon>Lecanoromycetes</taxon>
        <taxon>OSLEUM clade</taxon>
        <taxon>Lecanoromycetidae</taxon>
        <taxon>Caliciales</taxon>
        <taxon>Physciaceae</taxon>
        <taxon>Heterodermia</taxon>
    </lineage>
</organism>
<accession>A0A8H3J6J5</accession>
<evidence type="ECO:0000313" key="2">
    <source>
        <dbReference type="Proteomes" id="UP000664521"/>
    </source>
</evidence>
<dbReference type="AlphaFoldDB" id="A0A8H3J6J5"/>
<dbReference type="InterPro" id="IPR002110">
    <property type="entry name" value="Ankyrin_rpt"/>
</dbReference>
<proteinExistence type="predicted"/>
<name>A0A8H3J6J5_9LECA</name>
<evidence type="ECO:0000313" key="1">
    <source>
        <dbReference type="EMBL" id="CAF9941459.1"/>
    </source>
</evidence>
<dbReference type="EMBL" id="CAJPDS010000194">
    <property type="protein sequence ID" value="CAF9941459.1"/>
    <property type="molecule type" value="Genomic_DNA"/>
</dbReference>
<keyword evidence="2" id="KW-1185">Reference proteome</keyword>
<comment type="caution">
    <text evidence="1">The sequence shown here is derived from an EMBL/GenBank/DDBJ whole genome shotgun (WGS) entry which is preliminary data.</text>
</comment>
<dbReference type="Proteomes" id="UP000664521">
    <property type="component" value="Unassembled WGS sequence"/>
</dbReference>
<dbReference type="OrthoDB" id="194358at2759"/>
<evidence type="ECO:0008006" key="3">
    <source>
        <dbReference type="Google" id="ProtNLM"/>
    </source>
</evidence>
<gene>
    <name evidence="1" type="ORF">HETSPECPRED_003234</name>
</gene>